<dbReference type="Proteomes" id="UP000384354">
    <property type="component" value="Unassembled WGS sequence"/>
</dbReference>
<evidence type="ECO:0000313" key="3">
    <source>
        <dbReference type="Proteomes" id="UP000384354"/>
    </source>
</evidence>
<dbReference type="EMBL" id="CABPSL010000019">
    <property type="protein sequence ID" value="VVE37484.1"/>
    <property type="molecule type" value="Genomic_DNA"/>
</dbReference>
<sequence>MTPLKGHHTVYSDEHPNLYAVLAAEPSPRRRARLLVWMAERGCQPTSQGALSVPGAVPTPLTGPVPPSDTVTKESPLDEDFFTSILGEYMRPDLDDVTGEES</sequence>
<name>A0A5E4XMG8_9BURK</name>
<organism evidence="2 3">
    <name type="scientific">Pandoraea cepalis</name>
    <dbReference type="NCBI Taxonomy" id="2508294"/>
    <lineage>
        <taxon>Bacteria</taxon>
        <taxon>Pseudomonadati</taxon>
        <taxon>Pseudomonadota</taxon>
        <taxon>Betaproteobacteria</taxon>
        <taxon>Burkholderiales</taxon>
        <taxon>Burkholderiaceae</taxon>
        <taxon>Pandoraea</taxon>
    </lineage>
</organism>
<evidence type="ECO:0000256" key="1">
    <source>
        <dbReference type="SAM" id="MobiDB-lite"/>
    </source>
</evidence>
<reference evidence="2 3" key="1">
    <citation type="submission" date="2019-08" db="EMBL/GenBank/DDBJ databases">
        <authorList>
            <person name="Peeters C."/>
        </authorList>
    </citation>
    <scope>NUCLEOTIDE SEQUENCE [LARGE SCALE GENOMIC DNA]</scope>
    <source>
        <strain evidence="2 3">LMG 31106</strain>
    </source>
</reference>
<feature type="region of interest" description="Disordered" evidence="1">
    <location>
        <begin position="45"/>
        <end position="75"/>
    </location>
</feature>
<evidence type="ECO:0000313" key="2">
    <source>
        <dbReference type="EMBL" id="VVE37484.1"/>
    </source>
</evidence>
<proteinExistence type="predicted"/>
<gene>
    <name evidence="2" type="ORF">PCE31106_03954</name>
</gene>
<protein>
    <submittedName>
        <fullName evidence="2">Uncharacterized protein</fullName>
    </submittedName>
</protein>
<dbReference type="AlphaFoldDB" id="A0A5E4XMG8"/>
<accession>A0A5E4XMG8</accession>